<organism evidence="1">
    <name type="scientific">marine metagenome</name>
    <dbReference type="NCBI Taxonomy" id="408172"/>
    <lineage>
        <taxon>unclassified sequences</taxon>
        <taxon>metagenomes</taxon>
        <taxon>ecological metagenomes</taxon>
    </lineage>
</organism>
<dbReference type="EMBL" id="UINC01070516">
    <property type="protein sequence ID" value="SVC04723.1"/>
    <property type="molecule type" value="Genomic_DNA"/>
</dbReference>
<dbReference type="PANTHER" id="PTHR43611:SF3">
    <property type="entry name" value="FLAVIN MONONUCLEOTIDE HYDROLASE 1, CHLOROPLATIC"/>
    <property type="match status" value="1"/>
</dbReference>
<feature type="non-terminal residue" evidence="1">
    <location>
        <position position="1"/>
    </location>
</feature>
<dbReference type="Gene3D" id="3.40.50.1000">
    <property type="entry name" value="HAD superfamily/HAD-like"/>
    <property type="match status" value="1"/>
</dbReference>
<dbReference type="InterPro" id="IPR006439">
    <property type="entry name" value="HAD-SF_hydro_IA"/>
</dbReference>
<dbReference type="Pfam" id="PF13419">
    <property type="entry name" value="HAD_2"/>
    <property type="match status" value="1"/>
</dbReference>
<dbReference type="InterPro" id="IPR036412">
    <property type="entry name" value="HAD-like_sf"/>
</dbReference>
<dbReference type="PANTHER" id="PTHR43611">
    <property type="entry name" value="ALPHA-D-GLUCOSE 1-PHOSPHATE PHOSPHATASE"/>
    <property type="match status" value="1"/>
</dbReference>
<gene>
    <name evidence="1" type="ORF">METZ01_LOCUS257577</name>
</gene>
<dbReference type="NCBIfam" id="TIGR01509">
    <property type="entry name" value="HAD-SF-IA-v3"/>
    <property type="match status" value="1"/>
</dbReference>
<evidence type="ECO:0000313" key="1">
    <source>
        <dbReference type="EMBL" id="SVC04723.1"/>
    </source>
</evidence>
<dbReference type="AlphaFoldDB" id="A0A382J0W0"/>
<dbReference type="SUPFAM" id="SSF56784">
    <property type="entry name" value="HAD-like"/>
    <property type="match status" value="1"/>
</dbReference>
<protein>
    <recommendedName>
        <fullName evidence="2">HAD family phosphatase</fullName>
    </recommendedName>
</protein>
<accession>A0A382J0W0</accession>
<evidence type="ECO:0008006" key="2">
    <source>
        <dbReference type="Google" id="ProtNLM"/>
    </source>
</evidence>
<proteinExistence type="predicted"/>
<reference evidence="1" key="1">
    <citation type="submission" date="2018-05" db="EMBL/GenBank/DDBJ databases">
        <authorList>
            <person name="Lanie J.A."/>
            <person name="Ng W.-L."/>
            <person name="Kazmierczak K.M."/>
            <person name="Andrzejewski T.M."/>
            <person name="Davidsen T.M."/>
            <person name="Wayne K.J."/>
            <person name="Tettelin H."/>
            <person name="Glass J.I."/>
            <person name="Rusch D."/>
            <person name="Podicherti R."/>
            <person name="Tsui H.-C.T."/>
            <person name="Winkler M.E."/>
        </authorList>
    </citation>
    <scope>NUCLEOTIDE SEQUENCE</scope>
</reference>
<sequence length="110" mass="12677">ALIDRLRAAGYQMLFLSDNVQERVDYLEHTYGFLHRFDDGVFSHRVGMRKPDPRIYELVLAKASVPASQCVYVDDKPQMLQSAEDLGMRVIAFSDPERLERELETLGLVF</sequence>
<name>A0A382J0W0_9ZZZZ</name>
<dbReference type="InterPro" id="IPR023214">
    <property type="entry name" value="HAD_sf"/>
</dbReference>
<dbReference type="InterPro" id="IPR041492">
    <property type="entry name" value="HAD_2"/>
</dbReference>
<dbReference type="PRINTS" id="PR00413">
    <property type="entry name" value="HADHALOGNASE"/>
</dbReference>